<dbReference type="EMBL" id="CP120682">
    <property type="protein sequence ID" value="WKN35743.1"/>
    <property type="molecule type" value="Genomic_DNA"/>
</dbReference>
<dbReference type="Pfam" id="PF03629">
    <property type="entry name" value="SASA"/>
    <property type="match status" value="2"/>
</dbReference>
<dbReference type="PANTHER" id="PTHR22901">
    <property type="entry name" value="SIALATE O-ACETYLESTERASE"/>
    <property type="match status" value="1"/>
</dbReference>
<dbReference type="PANTHER" id="PTHR22901:SF0">
    <property type="entry name" value="SIALATE O-ACETYLESTERASE"/>
    <property type="match status" value="1"/>
</dbReference>
<dbReference type="InterPro" id="IPR036514">
    <property type="entry name" value="SGNH_hydro_sf"/>
</dbReference>
<name>A0AA49GKG5_9BACT</name>
<evidence type="ECO:0000313" key="3">
    <source>
        <dbReference type="EMBL" id="WKN35743.1"/>
    </source>
</evidence>
<dbReference type="GO" id="GO:0001681">
    <property type="term" value="F:sialate O-acetylesterase activity"/>
    <property type="evidence" value="ECO:0007669"/>
    <property type="project" value="InterPro"/>
</dbReference>
<feature type="domain" description="Sialate O-acetylesterase" evidence="2">
    <location>
        <begin position="435"/>
        <end position="542"/>
    </location>
</feature>
<evidence type="ECO:0000259" key="2">
    <source>
        <dbReference type="Pfam" id="PF03629"/>
    </source>
</evidence>
<dbReference type="InterPro" id="IPR013783">
    <property type="entry name" value="Ig-like_fold"/>
</dbReference>
<proteinExistence type="predicted"/>
<dbReference type="Gene3D" id="2.60.40.10">
    <property type="entry name" value="Immunoglobulins"/>
    <property type="match status" value="1"/>
</dbReference>
<dbReference type="GO" id="GO:0005975">
    <property type="term" value="P:carbohydrate metabolic process"/>
    <property type="evidence" value="ECO:0007669"/>
    <property type="project" value="TreeGrafter"/>
</dbReference>
<organism evidence="3">
    <name type="scientific">Roseihalotalea indica</name>
    <dbReference type="NCBI Taxonomy" id="2867963"/>
    <lineage>
        <taxon>Bacteria</taxon>
        <taxon>Pseudomonadati</taxon>
        <taxon>Bacteroidota</taxon>
        <taxon>Cytophagia</taxon>
        <taxon>Cytophagales</taxon>
        <taxon>Catalimonadaceae</taxon>
        <taxon>Roseihalotalea</taxon>
    </lineage>
</organism>
<dbReference type="InterPro" id="IPR039329">
    <property type="entry name" value="SIAE"/>
</dbReference>
<dbReference type="InterPro" id="IPR008979">
    <property type="entry name" value="Galactose-bd-like_sf"/>
</dbReference>
<dbReference type="InterPro" id="IPR005181">
    <property type="entry name" value="SASA"/>
</dbReference>
<sequence>MAFIRNKVAVTLSLFILLWITQPLYGQVKLPPLVRDSMVVQRDTPLKIWGWAAPGEKVSLRFQKKRYQTTTETDGQWSVEIPPQKAGGPYTMEISASNQITLNNILVGDVWLCSGQSNMVHYLELHNERYAEDIAQANNSEIRQFLVPTSPNLTGPADDLSQGSWKTATSENIGRFSVVAYFFAKKLYEAEGVPIGLINASVGGTPIEAWTSEAGLEEFPEIVKTIEENKDTAAVNQTNREAQAAFAERAKAMPEDVGLTESPHWYDTTYVPENWYPINIPGYWEDIGLKNLDGVVWFRREVDIPASMTGKPAKLSLGRIVDADFAYVNGVLVGNTTYQYPQRRYTVPAGVLKPGKNEIVVRVINQGGKGGFVPDKPYELSVDNQTIDLMGYWQYKVGAVYSASKNNESLPRGISLQNQPAALFNGMVAPLIPYALKGVIWYQGESNAGRPEEYEVLQAAQIADWRRQWEQPDLPFLYVQLPNFMDVDYMPSESNWALMREAQLKALSVPNTGMAVTIDLGEWNDIHPDRKKPVGDRLALAALKVAYGNDEVVASGPVYRSSSVEGGRVIIQFDHVGSGLVSNDGEPLKWFAIAGTDKEFVWAEAKIEGDSVIVWSDQVGNPKYVHYAWMDNPLGANLYNQEGLPASPFRTDP</sequence>
<dbReference type="SUPFAM" id="SSF52266">
    <property type="entry name" value="SGNH hydrolase"/>
    <property type="match status" value="1"/>
</dbReference>
<dbReference type="Gene3D" id="3.40.50.1110">
    <property type="entry name" value="SGNH hydrolase"/>
    <property type="match status" value="2"/>
</dbReference>
<dbReference type="SUPFAM" id="SSF49785">
    <property type="entry name" value="Galactose-binding domain-like"/>
    <property type="match status" value="1"/>
</dbReference>
<protein>
    <submittedName>
        <fullName evidence="3">Sialate O-acetylesterase</fullName>
    </submittedName>
</protein>
<gene>
    <name evidence="3" type="ORF">K4G66_25580</name>
</gene>
<reference evidence="3" key="2">
    <citation type="journal article" date="2024" name="Antonie Van Leeuwenhoek">
        <title>Roseihalotalea indica gen. nov., sp. nov., a halophilic Bacteroidetes from mesopelagic Southwest Indian Ocean with higher carbohydrate metabolic potential.</title>
        <authorList>
            <person name="Chen B."/>
            <person name="Zhang M."/>
            <person name="Lin D."/>
            <person name="Ye J."/>
            <person name="Tang K."/>
        </authorList>
    </citation>
    <scope>NUCLEOTIDE SEQUENCE</scope>
    <source>
        <strain evidence="3">TK19036</strain>
    </source>
</reference>
<keyword evidence="1" id="KW-0378">Hydrolase</keyword>
<dbReference type="AlphaFoldDB" id="A0AA49GKG5"/>
<accession>A0AA49GKG5</accession>
<feature type="domain" description="Sialate O-acetylesterase" evidence="2">
    <location>
        <begin position="108"/>
        <end position="231"/>
    </location>
</feature>
<evidence type="ECO:0000256" key="1">
    <source>
        <dbReference type="ARBA" id="ARBA00022801"/>
    </source>
</evidence>
<reference evidence="3" key="1">
    <citation type="journal article" date="2023" name="Comput. Struct. Biotechnol. J.">
        <title>Discovery of a novel marine Bacteroidetes with a rich repertoire of carbohydrate-active enzymes.</title>
        <authorList>
            <person name="Chen B."/>
            <person name="Liu G."/>
            <person name="Chen Q."/>
            <person name="Wang H."/>
            <person name="Liu L."/>
            <person name="Tang K."/>
        </authorList>
    </citation>
    <scope>NUCLEOTIDE SEQUENCE</scope>
    <source>
        <strain evidence="3">TK19036</strain>
    </source>
</reference>